<keyword evidence="4 7" id="KW-0547">Nucleotide-binding</keyword>
<evidence type="ECO:0000256" key="8">
    <source>
        <dbReference type="RuleBase" id="RU003835"/>
    </source>
</evidence>
<evidence type="ECO:0000256" key="7">
    <source>
        <dbReference type="HAMAP-Rule" id="MF_00020"/>
    </source>
</evidence>
<evidence type="ECO:0000256" key="6">
    <source>
        <dbReference type="ARBA" id="ARBA00022840"/>
    </source>
</evidence>
<dbReference type="PIRSF" id="PIRSF000722">
    <property type="entry name" value="Acetate_prop_kin"/>
    <property type="match status" value="1"/>
</dbReference>
<feature type="binding site" evidence="7">
    <location>
        <begin position="283"/>
        <end position="285"/>
    </location>
    <ligand>
        <name>ATP</name>
        <dbReference type="ChEBI" id="CHEBI:30616"/>
    </ligand>
</feature>
<dbReference type="InterPro" id="IPR023865">
    <property type="entry name" value="Aliphatic_acid_kinase_CS"/>
</dbReference>
<evidence type="ECO:0000256" key="3">
    <source>
        <dbReference type="ARBA" id="ARBA00022679"/>
    </source>
</evidence>
<feature type="active site" description="Proton donor/acceptor" evidence="7">
    <location>
        <position position="148"/>
    </location>
</feature>
<comment type="subcellular location">
    <subcellularLocation>
        <location evidence="7">Cytoplasm</location>
    </subcellularLocation>
</comment>
<comment type="function">
    <text evidence="7">Catalyzes the formation of acetyl phosphate from acetate and ATP. Can also catalyze the reverse reaction.</text>
</comment>
<dbReference type="InterPro" id="IPR043129">
    <property type="entry name" value="ATPase_NBD"/>
</dbReference>
<name>A0A9D1Q8E1_9FIRM</name>
<comment type="caution">
    <text evidence="9">The sequence shown here is derived from an EMBL/GenBank/DDBJ whole genome shotgun (WGS) entry which is preliminary data.</text>
</comment>
<dbReference type="EMBL" id="DXHQ01000005">
    <property type="protein sequence ID" value="HIW07828.1"/>
    <property type="molecule type" value="Genomic_DNA"/>
</dbReference>
<feature type="binding site" evidence="7">
    <location>
        <position position="7"/>
    </location>
    <ligand>
        <name>Mg(2+)</name>
        <dbReference type="ChEBI" id="CHEBI:18420"/>
    </ligand>
</feature>
<dbReference type="HAMAP" id="MF_00020">
    <property type="entry name" value="Acetate_kinase"/>
    <property type="match status" value="1"/>
</dbReference>
<organism evidence="9 10">
    <name type="scientific">Candidatus Faecalibacterium intestinigallinarum</name>
    <dbReference type="NCBI Taxonomy" id="2838581"/>
    <lineage>
        <taxon>Bacteria</taxon>
        <taxon>Bacillati</taxon>
        <taxon>Bacillota</taxon>
        <taxon>Clostridia</taxon>
        <taxon>Eubacteriales</taxon>
        <taxon>Oscillospiraceae</taxon>
        <taxon>Faecalibacterium</taxon>
    </lineage>
</organism>
<dbReference type="PROSITE" id="PS01075">
    <property type="entry name" value="ACETATE_KINASE_1"/>
    <property type="match status" value="1"/>
</dbReference>
<dbReference type="PROSITE" id="PS01076">
    <property type="entry name" value="ACETATE_KINASE_2"/>
    <property type="match status" value="1"/>
</dbReference>
<evidence type="ECO:0000313" key="9">
    <source>
        <dbReference type="EMBL" id="HIW07828.1"/>
    </source>
</evidence>
<accession>A0A9D1Q8E1</accession>
<evidence type="ECO:0000313" key="10">
    <source>
        <dbReference type="Proteomes" id="UP000823933"/>
    </source>
</evidence>
<dbReference type="GO" id="GO:0000287">
    <property type="term" value="F:magnesium ion binding"/>
    <property type="evidence" value="ECO:0007669"/>
    <property type="project" value="UniProtKB-UniRule"/>
</dbReference>
<keyword evidence="2 7" id="KW-0963">Cytoplasm</keyword>
<protein>
    <recommendedName>
        <fullName evidence="7">Acetate kinase</fullName>
        <ecNumber evidence="7">2.7.2.1</ecNumber>
    </recommendedName>
    <alternativeName>
        <fullName evidence="7">Acetokinase</fullName>
    </alternativeName>
</protein>
<dbReference type="GO" id="GO:0006085">
    <property type="term" value="P:acetyl-CoA biosynthetic process"/>
    <property type="evidence" value="ECO:0007669"/>
    <property type="project" value="UniProtKB-UniRule"/>
</dbReference>
<dbReference type="InterPro" id="IPR000890">
    <property type="entry name" value="Aliphatic_acid_kin_short-chain"/>
</dbReference>
<sequence length="402" mass="43776">MKVLVINCGSSSLKYQLIDMEGEKVLCKGLCERIGMESSTITHDANGSKATTPAIFPTHTEAFHELIKKMTTGAGKCIESVSEIDAIGHRIVHGGEKFQSSCIITDDVVAALRELSPLAPLHNPAGILGIETARKVFGPEVPQVAVFDTAFHSTMPPKAYMYAIPYEYYEKYGVRRYGFHGTSHKFVSRKAAEYIEEPLSRLKIITCHLGNGSSIAAVDQGRVVDTSMGMTPLAGLMMGTRCGDLDPSVVNYLKYTLDITGHELDQILNKKSGLLGISGVSSDMRDVEKAAREGNNRAQLAIDMLTYQIKKVVGSYIAAMGGVDALVFTGGIGEHDDVIRAKICHHMDWLGIRIDTDKNRAPQGDICEITAWGAKVRTLIIATNEELMIARDTEEVIDKANA</sequence>
<feature type="site" description="Transition state stabilizer" evidence="7">
    <location>
        <position position="241"/>
    </location>
</feature>
<dbReference type="GO" id="GO:0005524">
    <property type="term" value="F:ATP binding"/>
    <property type="evidence" value="ECO:0007669"/>
    <property type="project" value="UniProtKB-KW"/>
</dbReference>
<comment type="cofactor">
    <cofactor evidence="7">
        <name>Mg(2+)</name>
        <dbReference type="ChEBI" id="CHEBI:18420"/>
    </cofactor>
    <cofactor evidence="7">
        <name>Mn(2+)</name>
        <dbReference type="ChEBI" id="CHEBI:29035"/>
    </cofactor>
    <text evidence="7">Mg(2+). Can also accept Mn(2+).</text>
</comment>
<dbReference type="Gene3D" id="3.30.420.40">
    <property type="match status" value="2"/>
</dbReference>
<feature type="binding site" evidence="7">
    <location>
        <position position="385"/>
    </location>
    <ligand>
        <name>Mg(2+)</name>
        <dbReference type="ChEBI" id="CHEBI:18420"/>
    </ligand>
</feature>
<evidence type="ECO:0000256" key="4">
    <source>
        <dbReference type="ARBA" id="ARBA00022741"/>
    </source>
</evidence>
<keyword evidence="3 7" id="KW-0808">Transferase</keyword>
<keyword evidence="5 7" id="KW-0418">Kinase</keyword>
<dbReference type="Proteomes" id="UP000823933">
    <property type="component" value="Unassembled WGS sequence"/>
</dbReference>
<feature type="binding site" evidence="7">
    <location>
        <position position="90"/>
    </location>
    <ligand>
        <name>substrate</name>
    </ligand>
</feature>
<evidence type="ECO:0000256" key="2">
    <source>
        <dbReference type="ARBA" id="ARBA00022490"/>
    </source>
</evidence>
<dbReference type="GO" id="GO:0006083">
    <property type="term" value="P:acetate metabolic process"/>
    <property type="evidence" value="ECO:0007669"/>
    <property type="project" value="TreeGrafter"/>
</dbReference>
<feature type="binding site" evidence="7">
    <location>
        <position position="14"/>
    </location>
    <ligand>
        <name>ATP</name>
        <dbReference type="ChEBI" id="CHEBI:30616"/>
    </ligand>
</feature>
<dbReference type="SUPFAM" id="SSF53067">
    <property type="entry name" value="Actin-like ATPase domain"/>
    <property type="match status" value="2"/>
</dbReference>
<dbReference type="GO" id="GO:0008776">
    <property type="term" value="F:acetate kinase activity"/>
    <property type="evidence" value="ECO:0007669"/>
    <property type="project" value="UniProtKB-UniRule"/>
</dbReference>
<reference evidence="9" key="1">
    <citation type="journal article" date="2021" name="PeerJ">
        <title>Extensive microbial diversity within the chicken gut microbiome revealed by metagenomics and culture.</title>
        <authorList>
            <person name="Gilroy R."/>
            <person name="Ravi A."/>
            <person name="Getino M."/>
            <person name="Pursley I."/>
            <person name="Horton D.L."/>
            <person name="Alikhan N.F."/>
            <person name="Baker D."/>
            <person name="Gharbi K."/>
            <person name="Hall N."/>
            <person name="Watson M."/>
            <person name="Adriaenssens E.M."/>
            <person name="Foster-Nyarko E."/>
            <person name="Jarju S."/>
            <person name="Secka A."/>
            <person name="Antonio M."/>
            <person name="Oren A."/>
            <person name="Chaudhuri R.R."/>
            <person name="La Ragione R."/>
            <person name="Hildebrand F."/>
            <person name="Pallen M.J."/>
        </authorList>
    </citation>
    <scope>NUCLEOTIDE SEQUENCE</scope>
    <source>
        <strain evidence="9">ChiHcolR34-3080</strain>
    </source>
</reference>
<dbReference type="InterPro" id="IPR004372">
    <property type="entry name" value="Ac/propionate_kinase"/>
</dbReference>
<gene>
    <name evidence="7" type="primary">ackA</name>
    <name evidence="9" type="ORF">H9890_00285</name>
</gene>
<feature type="binding site" evidence="7">
    <location>
        <begin position="208"/>
        <end position="212"/>
    </location>
    <ligand>
        <name>ATP</name>
        <dbReference type="ChEBI" id="CHEBI:30616"/>
    </ligand>
</feature>
<dbReference type="CDD" id="cd24010">
    <property type="entry name" value="ASKHA_NBD_AcK_PK"/>
    <property type="match status" value="1"/>
</dbReference>
<comment type="catalytic activity">
    <reaction evidence="7">
        <text>acetate + ATP = acetyl phosphate + ADP</text>
        <dbReference type="Rhea" id="RHEA:11352"/>
        <dbReference type="ChEBI" id="CHEBI:22191"/>
        <dbReference type="ChEBI" id="CHEBI:30089"/>
        <dbReference type="ChEBI" id="CHEBI:30616"/>
        <dbReference type="ChEBI" id="CHEBI:456216"/>
        <dbReference type="EC" id="2.7.2.1"/>
    </reaction>
</comment>
<feature type="site" description="Transition state stabilizer" evidence="7">
    <location>
        <position position="180"/>
    </location>
</feature>
<comment type="subunit">
    <text evidence="7">Homodimer.</text>
</comment>
<dbReference type="GO" id="GO:0005737">
    <property type="term" value="C:cytoplasm"/>
    <property type="evidence" value="ECO:0007669"/>
    <property type="project" value="UniProtKB-SubCell"/>
</dbReference>
<keyword evidence="7" id="KW-0479">Metal-binding</keyword>
<keyword evidence="7" id="KW-0460">Magnesium</keyword>
<dbReference type="PANTHER" id="PTHR21060">
    <property type="entry name" value="ACETATE KINASE"/>
    <property type="match status" value="1"/>
</dbReference>
<keyword evidence="6 7" id="KW-0067">ATP-binding</keyword>
<reference evidence="9" key="2">
    <citation type="submission" date="2021-04" db="EMBL/GenBank/DDBJ databases">
        <authorList>
            <person name="Gilroy R."/>
        </authorList>
    </citation>
    <scope>NUCLEOTIDE SEQUENCE</scope>
    <source>
        <strain evidence="9">ChiHcolR34-3080</strain>
    </source>
</reference>
<evidence type="ECO:0000256" key="5">
    <source>
        <dbReference type="ARBA" id="ARBA00022777"/>
    </source>
</evidence>
<dbReference type="AlphaFoldDB" id="A0A9D1Q8E1"/>
<dbReference type="PANTHER" id="PTHR21060:SF15">
    <property type="entry name" value="ACETATE KINASE-RELATED"/>
    <property type="match status" value="1"/>
</dbReference>
<dbReference type="EC" id="2.7.2.1" evidence="7"/>
<feature type="binding site" evidence="7">
    <location>
        <begin position="331"/>
        <end position="335"/>
    </location>
    <ligand>
        <name>ATP</name>
        <dbReference type="ChEBI" id="CHEBI:30616"/>
    </ligand>
</feature>
<evidence type="ECO:0000256" key="1">
    <source>
        <dbReference type="ARBA" id="ARBA00008748"/>
    </source>
</evidence>
<dbReference type="NCBIfam" id="TIGR00016">
    <property type="entry name" value="ackA"/>
    <property type="match status" value="1"/>
</dbReference>
<dbReference type="Pfam" id="PF00871">
    <property type="entry name" value="Acetate_kinase"/>
    <property type="match status" value="1"/>
</dbReference>
<proteinExistence type="inferred from homology"/>
<comment type="similarity">
    <text evidence="1 7 8">Belongs to the acetokinase family.</text>
</comment>
<comment type="pathway">
    <text evidence="7">Metabolic intermediate biosynthesis; acetyl-CoA biosynthesis; acetyl-CoA from acetate: step 1/2.</text>
</comment>
<dbReference type="PRINTS" id="PR00471">
    <property type="entry name" value="ACETATEKNASE"/>
</dbReference>